<evidence type="ECO:0000256" key="11">
    <source>
        <dbReference type="ARBA" id="ARBA00023163"/>
    </source>
</evidence>
<dbReference type="InterPro" id="IPR015943">
    <property type="entry name" value="WD40/YVTN_repeat-like_dom_sf"/>
</dbReference>
<dbReference type="EMBL" id="CP040749">
    <property type="protein sequence ID" value="QCX37322.1"/>
    <property type="molecule type" value="Genomic_DNA"/>
</dbReference>
<evidence type="ECO:0000256" key="7">
    <source>
        <dbReference type="ARBA" id="ARBA00022840"/>
    </source>
</evidence>
<evidence type="ECO:0000256" key="9">
    <source>
        <dbReference type="ARBA" id="ARBA00023015"/>
    </source>
</evidence>
<evidence type="ECO:0000256" key="2">
    <source>
        <dbReference type="ARBA" id="ARBA00012438"/>
    </source>
</evidence>
<dbReference type="PANTHER" id="PTHR43547">
    <property type="entry name" value="TWO-COMPONENT HISTIDINE KINASE"/>
    <property type="match status" value="1"/>
</dbReference>
<dbReference type="InterPro" id="IPR013783">
    <property type="entry name" value="Ig-like_fold"/>
</dbReference>
<dbReference type="Pfam" id="PF07495">
    <property type="entry name" value="Y_Y_Y"/>
    <property type="match status" value="1"/>
</dbReference>
<keyword evidence="4" id="KW-0808">Transferase</keyword>
<evidence type="ECO:0000256" key="3">
    <source>
        <dbReference type="ARBA" id="ARBA00022553"/>
    </source>
</evidence>
<dbReference type="Gene3D" id="1.10.10.60">
    <property type="entry name" value="Homeodomain-like"/>
    <property type="match status" value="1"/>
</dbReference>
<keyword evidence="10" id="KW-0238">DNA-binding</keyword>
<dbReference type="InterPro" id="IPR009057">
    <property type="entry name" value="Homeodomain-like_sf"/>
</dbReference>
<dbReference type="InterPro" id="IPR018062">
    <property type="entry name" value="HTH_AraC-typ_CS"/>
</dbReference>
<dbReference type="GO" id="GO:0003700">
    <property type="term" value="F:DNA-binding transcription factor activity"/>
    <property type="evidence" value="ECO:0007669"/>
    <property type="project" value="InterPro"/>
</dbReference>
<dbReference type="EC" id="2.7.13.3" evidence="2"/>
<dbReference type="Pfam" id="PF00072">
    <property type="entry name" value="Response_reg"/>
    <property type="match status" value="1"/>
</dbReference>
<organism evidence="18 19">
    <name type="scientific">Aureibaculum algae</name>
    <dbReference type="NCBI Taxonomy" id="2584122"/>
    <lineage>
        <taxon>Bacteria</taxon>
        <taxon>Pseudomonadati</taxon>
        <taxon>Bacteroidota</taxon>
        <taxon>Flavobacteriia</taxon>
        <taxon>Flavobacteriales</taxon>
        <taxon>Flavobacteriaceae</taxon>
        <taxon>Aureibaculum</taxon>
    </lineage>
</organism>
<dbReference type="Gene3D" id="2.60.40.10">
    <property type="entry name" value="Immunoglobulins"/>
    <property type="match status" value="1"/>
</dbReference>
<dbReference type="SMART" id="SM00448">
    <property type="entry name" value="REC"/>
    <property type="match status" value="1"/>
</dbReference>
<dbReference type="SMART" id="SM00342">
    <property type="entry name" value="HTH_ARAC"/>
    <property type="match status" value="1"/>
</dbReference>
<feature type="domain" description="HTH araC/xylS-type" evidence="15">
    <location>
        <begin position="1224"/>
        <end position="1323"/>
    </location>
</feature>
<evidence type="ECO:0000256" key="12">
    <source>
        <dbReference type="PROSITE-ProRule" id="PRU00169"/>
    </source>
</evidence>
<dbReference type="PANTHER" id="PTHR43547:SF2">
    <property type="entry name" value="HYBRID SIGNAL TRANSDUCTION HISTIDINE KINASE C"/>
    <property type="match status" value="1"/>
</dbReference>
<protein>
    <recommendedName>
        <fullName evidence="2">histidine kinase</fullName>
        <ecNumber evidence="2">2.7.13.3</ecNumber>
    </recommendedName>
</protein>
<dbReference type="SUPFAM" id="SSF47384">
    <property type="entry name" value="Homodimeric domain of signal transducing histidine kinase"/>
    <property type="match status" value="1"/>
</dbReference>
<evidence type="ECO:0000256" key="8">
    <source>
        <dbReference type="ARBA" id="ARBA00023012"/>
    </source>
</evidence>
<feature type="domain" description="Response regulatory" evidence="17">
    <location>
        <begin position="1076"/>
        <end position="1191"/>
    </location>
</feature>
<dbReference type="PROSITE" id="PS50110">
    <property type="entry name" value="RESPONSE_REGULATORY"/>
    <property type="match status" value="1"/>
</dbReference>
<keyword evidence="9" id="KW-0805">Transcription regulation</keyword>
<dbReference type="SMART" id="SM00388">
    <property type="entry name" value="HisKA"/>
    <property type="match status" value="1"/>
</dbReference>
<dbReference type="InterPro" id="IPR018060">
    <property type="entry name" value="HTH_AraC"/>
</dbReference>
<dbReference type="Pfam" id="PF02518">
    <property type="entry name" value="HATPase_c"/>
    <property type="match status" value="1"/>
</dbReference>
<dbReference type="InterPro" id="IPR003594">
    <property type="entry name" value="HATPase_dom"/>
</dbReference>
<evidence type="ECO:0000256" key="13">
    <source>
        <dbReference type="SAM" id="Coils"/>
    </source>
</evidence>
<dbReference type="Gene3D" id="3.40.50.2300">
    <property type="match status" value="1"/>
</dbReference>
<keyword evidence="3 12" id="KW-0597">Phosphoprotein</keyword>
<evidence type="ECO:0000256" key="5">
    <source>
        <dbReference type="ARBA" id="ARBA00022741"/>
    </source>
</evidence>
<dbReference type="SUPFAM" id="SSF52172">
    <property type="entry name" value="CheY-like"/>
    <property type="match status" value="1"/>
</dbReference>
<dbReference type="PRINTS" id="PR00344">
    <property type="entry name" value="BCTRLSENSOR"/>
</dbReference>
<dbReference type="GO" id="GO:0000155">
    <property type="term" value="F:phosphorelay sensor kinase activity"/>
    <property type="evidence" value="ECO:0007669"/>
    <property type="project" value="InterPro"/>
</dbReference>
<dbReference type="InterPro" id="IPR004358">
    <property type="entry name" value="Sig_transdc_His_kin-like_C"/>
</dbReference>
<evidence type="ECO:0000313" key="18">
    <source>
        <dbReference type="EMBL" id="QCX37322.1"/>
    </source>
</evidence>
<evidence type="ECO:0000256" key="1">
    <source>
        <dbReference type="ARBA" id="ARBA00000085"/>
    </source>
</evidence>
<name>A0A5B7TRU6_9FLAO</name>
<dbReference type="InterPro" id="IPR011110">
    <property type="entry name" value="Reg_prop"/>
</dbReference>
<dbReference type="InterPro" id="IPR011123">
    <property type="entry name" value="Y_Y_Y"/>
</dbReference>
<keyword evidence="8" id="KW-0902">Two-component regulatory system</keyword>
<dbReference type="PROSITE" id="PS01124">
    <property type="entry name" value="HTH_ARAC_FAMILY_2"/>
    <property type="match status" value="1"/>
</dbReference>
<dbReference type="SMART" id="SM00387">
    <property type="entry name" value="HATPase_c"/>
    <property type="match status" value="1"/>
</dbReference>
<keyword evidence="7" id="KW-0067">ATP-binding</keyword>
<dbReference type="CDD" id="cd00075">
    <property type="entry name" value="HATPase"/>
    <property type="match status" value="1"/>
</dbReference>
<comment type="catalytic activity">
    <reaction evidence="1">
        <text>ATP + protein L-histidine = ADP + protein N-phospho-L-histidine.</text>
        <dbReference type="EC" id="2.7.13.3"/>
    </reaction>
</comment>
<dbReference type="SUPFAM" id="SSF63829">
    <property type="entry name" value="Calcium-dependent phosphotriesterase"/>
    <property type="match status" value="3"/>
</dbReference>
<evidence type="ECO:0000256" key="14">
    <source>
        <dbReference type="SAM" id="Phobius"/>
    </source>
</evidence>
<keyword evidence="14" id="KW-0812">Transmembrane</keyword>
<feature type="coiled-coil region" evidence="13">
    <location>
        <begin position="790"/>
        <end position="817"/>
    </location>
</feature>
<evidence type="ECO:0000313" key="19">
    <source>
        <dbReference type="Proteomes" id="UP000306229"/>
    </source>
</evidence>
<keyword evidence="19" id="KW-1185">Reference proteome</keyword>
<dbReference type="Pfam" id="PF00512">
    <property type="entry name" value="HisKA"/>
    <property type="match status" value="1"/>
</dbReference>
<dbReference type="InterPro" id="IPR003661">
    <property type="entry name" value="HisK_dim/P_dom"/>
</dbReference>
<evidence type="ECO:0000256" key="10">
    <source>
        <dbReference type="ARBA" id="ARBA00023125"/>
    </source>
</evidence>
<keyword evidence="13" id="KW-0175">Coiled coil</keyword>
<keyword evidence="6" id="KW-0418">Kinase</keyword>
<dbReference type="Pfam" id="PF07494">
    <property type="entry name" value="Reg_prop"/>
    <property type="match status" value="3"/>
</dbReference>
<keyword evidence="5" id="KW-0547">Nucleotide-binding</keyword>
<evidence type="ECO:0000259" key="17">
    <source>
        <dbReference type="PROSITE" id="PS50110"/>
    </source>
</evidence>
<evidence type="ECO:0000259" key="16">
    <source>
        <dbReference type="PROSITE" id="PS50109"/>
    </source>
</evidence>
<keyword evidence="14" id="KW-0472">Membrane</keyword>
<dbReference type="CDD" id="cd17574">
    <property type="entry name" value="REC_OmpR"/>
    <property type="match status" value="1"/>
</dbReference>
<dbReference type="PROSITE" id="PS50109">
    <property type="entry name" value="HIS_KIN"/>
    <property type="match status" value="1"/>
</dbReference>
<dbReference type="Proteomes" id="UP000306229">
    <property type="component" value="Chromosome"/>
</dbReference>
<feature type="transmembrane region" description="Helical" evidence="14">
    <location>
        <begin position="761"/>
        <end position="781"/>
    </location>
</feature>
<dbReference type="FunFam" id="3.30.565.10:FF:000037">
    <property type="entry name" value="Hybrid sensor histidine kinase/response regulator"/>
    <property type="match status" value="1"/>
</dbReference>
<dbReference type="PROSITE" id="PS00041">
    <property type="entry name" value="HTH_ARAC_FAMILY_1"/>
    <property type="match status" value="1"/>
</dbReference>
<dbReference type="InterPro" id="IPR001789">
    <property type="entry name" value="Sig_transdc_resp-reg_receiver"/>
</dbReference>
<evidence type="ECO:0000256" key="4">
    <source>
        <dbReference type="ARBA" id="ARBA00022679"/>
    </source>
</evidence>
<proteinExistence type="predicted"/>
<dbReference type="InterPro" id="IPR005467">
    <property type="entry name" value="His_kinase_dom"/>
</dbReference>
<dbReference type="InterPro" id="IPR036890">
    <property type="entry name" value="HATPase_C_sf"/>
</dbReference>
<dbReference type="Pfam" id="PF12833">
    <property type="entry name" value="HTH_18"/>
    <property type="match status" value="1"/>
</dbReference>
<feature type="modified residue" description="4-aspartylphosphate" evidence="12">
    <location>
        <position position="1124"/>
    </location>
</feature>
<dbReference type="Gene3D" id="1.10.287.130">
    <property type="match status" value="1"/>
</dbReference>
<dbReference type="Gene3D" id="3.30.565.10">
    <property type="entry name" value="Histidine kinase-like ATPase, C-terminal domain"/>
    <property type="match status" value="1"/>
</dbReference>
<dbReference type="Gene3D" id="2.130.10.10">
    <property type="entry name" value="YVTN repeat-like/Quinoprotein amine dehydrogenase"/>
    <property type="match status" value="2"/>
</dbReference>
<sequence>MFTIALYTQTPRLDYFDISNGLSQNYVFSLDIDKQGNIWAGTLDGLNRFDGYDFEIFYPSANTSASIMGNIVTALHTDANGDIWISTSNGGLNKFDSKRKIFQHFYDSSVINYSTEGYNNINVTGNNYVWVQSYDKIGVYNKTANTFCNYQPKSVLRGLCPYKQNGVLSYGDQGVEELMYSDANVHVLKRMISEPVFWMENIGEFYYVALKEGIIRHDSSFQVVDTILPFKQIEKYFDANQIRAVAISKTNIWIGTTVGLYKFPLKEIQDEALMKQNTLENEHFINDDYISRLKFDKAGNLWIGTAKKGIAVYNKQKNLFNRIDFEKETIGDYDKGAISSLCQIRSGDLWISKDENGLTVLKQDGSTKFYTHYTDKNGRSQTLKSVRCIFEDSQNNIWLGTLNNVCRYNKNLDRIETLNYKFGWDWPYQCFVIKEFNEGEVTITGDNKIATCNLNTGNLDFLPNNHNGITLWSAIRDIKRDKHNNLWVAQNNYGLVKIAHSPLHFTRILKSNGGLSDNKVFSMEIQDDTLWLATIAGVDMLNTKTDSVFKSYSQEDGLSSNVVYSVHLDKTDNIWMSTKKGICKLNTKTDKITSYLHNEFYSDDAYFYDHDNTIYYSEYSGVTWFNPKEINEYNINTKPAIEDFSLFNQTINIGDTINSEVMLKDNFEYIDYISLNYKQNTFSLSFNAYPFEIPNNNKFRYRLVGIENDWIHPKVGIRTAYYTTISPGQYIFKVQVSSIENEWSDAAQVKIVIKPPFWQTIWFRIVFILFALALIAVFFQVRLARIKRIKLILEKRVKEQTKELEEQNIQILEISKKLHESDQAKLQFFTNISHEFRTPITLILGHLDNVAKLSNSKEVAIIKNNVNRLLKMVNQLIEVRKMDQGKLKLNVSTFDIVEFAKDITTSFNILAQQKELSLDFFTSLKKQKVWLDRNKTEQIFYNLISNAIKYTPNGRNIIVEVKTEDDNLIIRVENYGVGIPTDQLDKIFDRFYRLKNHKATGDGIGLALVKGLVELQKGEITAQSDVKELTSFILNFGLGKEQFSEEDFGENEIAQQLPIYPKVSNTNEANFEVGQKLLLVEDNIELIEYITNLLKPHFAIKTATNGKIALGILEEYMPDLIISDIMMPVMNGMEFCEKLKSKILTSHIPIILLTAKTDSETQIEGFRKGIDDYIEKPFNPDILLARINAILTRREQLKAQIIEAPTIEITAQSSYSKRDKEFWANLNQILEDNYSNVEFNVDELGRLLNMSKSTFYRKFTGLTGQSTSNYLRKFRLRKAAGFLYDDRLDIAEVCLRSGFNSLTQFRVNFKEEYGITPLAYRKRVLK</sequence>
<dbReference type="KEGG" id="fbe:FF125_02290"/>
<dbReference type="RefSeq" id="WP_138948264.1">
    <property type="nucleotide sequence ID" value="NZ_CP040749.1"/>
</dbReference>
<dbReference type="OrthoDB" id="4457677at2"/>
<evidence type="ECO:0000256" key="6">
    <source>
        <dbReference type="ARBA" id="ARBA00022777"/>
    </source>
</evidence>
<evidence type="ECO:0000259" key="15">
    <source>
        <dbReference type="PROSITE" id="PS01124"/>
    </source>
</evidence>
<dbReference type="SUPFAM" id="SSF46689">
    <property type="entry name" value="Homeodomain-like"/>
    <property type="match status" value="1"/>
</dbReference>
<keyword evidence="14" id="KW-1133">Transmembrane helix</keyword>
<dbReference type="SUPFAM" id="SSF55874">
    <property type="entry name" value="ATPase domain of HSP90 chaperone/DNA topoisomerase II/histidine kinase"/>
    <property type="match status" value="1"/>
</dbReference>
<dbReference type="GO" id="GO:0005524">
    <property type="term" value="F:ATP binding"/>
    <property type="evidence" value="ECO:0007669"/>
    <property type="project" value="UniProtKB-KW"/>
</dbReference>
<accession>A0A5B7TRU6</accession>
<dbReference type="InterPro" id="IPR036097">
    <property type="entry name" value="HisK_dim/P_sf"/>
</dbReference>
<gene>
    <name evidence="18" type="ORF">FF125_02290</name>
</gene>
<feature type="domain" description="Histidine kinase" evidence="16">
    <location>
        <begin position="831"/>
        <end position="1040"/>
    </location>
</feature>
<dbReference type="GO" id="GO:0043565">
    <property type="term" value="F:sequence-specific DNA binding"/>
    <property type="evidence" value="ECO:0007669"/>
    <property type="project" value="InterPro"/>
</dbReference>
<keyword evidence="11" id="KW-0804">Transcription</keyword>
<dbReference type="CDD" id="cd00082">
    <property type="entry name" value="HisKA"/>
    <property type="match status" value="1"/>
</dbReference>
<dbReference type="InterPro" id="IPR011006">
    <property type="entry name" value="CheY-like_superfamily"/>
</dbReference>
<reference evidence="18 19" key="1">
    <citation type="submission" date="2019-05" db="EMBL/GenBank/DDBJ databases">
        <title>Algicella ahnfeltiae gen. nov., sp. nov., a novel marine bacterium of the family Flavobacteriaceae isolated from a red alga.</title>
        <authorList>
            <person name="Nedashkovskaya O.I."/>
            <person name="Kukhlevskiy A.D."/>
            <person name="Kim S.-G."/>
            <person name="Zhukova N.V."/>
            <person name="Mikhailov V.V."/>
        </authorList>
    </citation>
    <scope>NUCLEOTIDE SEQUENCE [LARGE SCALE GENOMIC DNA]</scope>
    <source>
        <strain evidence="18 19">10Alg115</strain>
    </source>
</reference>